<sequence>MEHSTRSQARSARPWNPMTRTRRRLATGSRGCHTLNLLSPDLHPQSYSSYTSSCS</sequence>
<accession>C0PJY1</accession>
<evidence type="ECO:0000256" key="1">
    <source>
        <dbReference type="SAM" id="MobiDB-lite"/>
    </source>
</evidence>
<evidence type="ECO:0000313" key="2">
    <source>
        <dbReference type="EMBL" id="ACN35497.1"/>
    </source>
</evidence>
<feature type="compositionally biased region" description="Polar residues" evidence="1">
    <location>
        <begin position="1"/>
        <end position="10"/>
    </location>
</feature>
<feature type="compositionally biased region" description="Low complexity" evidence="1">
    <location>
        <begin position="46"/>
        <end position="55"/>
    </location>
</feature>
<name>C0PJY1_MAIZE</name>
<reference evidence="2" key="1">
    <citation type="journal article" date="2009" name="PLoS Genet.">
        <title>Sequencing, mapping, and analysis of 27,455 maize full-length cDNAs.</title>
        <authorList>
            <person name="Soderlund C."/>
            <person name="Descour A."/>
            <person name="Kudrna D."/>
            <person name="Bomhoff M."/>
            <person name="Boyd L."/>
            <person name="Currie J."/>
            <person name="Angelova A."/>
            <person name="Collura K."/>
            <person name="Wissotski M."/>
            <person name="Ashley E."/>
            <person name="Morrow D."/>
            <person name="Fernandes J."/>
            <person name="Walbot V."/>
            <person name="Yu Y."/>
        </authorList>
    </citation>
    <scope>NUCLEOTIDE SEQUENCE</scope>
    <source>
        <strain evidence="2">B73</strain>
    </source>
</reference>
<dbReference type="EMBL" id="BT068600">
    <property type="protein sequence ID" value="ACN35497.1"/>
    <property type="molecule type" value="mRNA"/>
</dbReference>
<proteinExistence type="evidence at transcript level"/>
<dbReference type="AlphaFoldDB" id="C0PJY1"/>
<organism evidence="2">
    <name type="scientific">Zea mays</name>
    <name type="common">Maize</name>
    <dbReference type="NCBI Taxonomy" id="4577"/>
    <lineage>
        <taxon>Eukaryota</taxon>
        <taxon>Viridiplantae</taxon>
        <taxon>Streptophyta</taxon>
        <taxon>Embryophyta</taxon>
        <taxon>Tracheophyta</taxon>
        <taxon>Spermatophyta</taxon>
        <taxon>Magnoliopsida</taxon>
        <taxon>Liliopsida</taxon>
        <taxon>Poales</taxon>
        <taxon>Poaceae</taxon>
        <taxon>PACMAD clade</taxon>
        <taxon>Panicoideae</taxon>
        <taxon>Andropogonodae</taxon>
        <taxon>Andropogoneae</taxon>
        <taxon>Tripsacinae</taxon>
        <taxon>Zea</taxon>
    </lineage>
</organism>
<feature type="region of interest" description="Disordered" evidence="1">
    <location>
        <begin position="1"/>
        <end position="55"/>
    </location>
</feature>
<protein>
    <submittedName>
        <fullName evidence="2">Uncharacterized protein</fullName>
    </submittedName>
</protein>